<evidence type="ECO:0000313" key="10">
    <source>
        <dbReference type="EMBL" id="TMQ63329.1"/>
    </source>
</evidence>
<evidence type="ECO:0000256" key="1">
    <source>
        <dbReference type="ARBA" id="ARBA00004141"/>
    </source>
</evidence>
<dbReference type="GO" id="GO:0016020">
    <property type="term" value="C:membrane"/>
    <property type="evidence" value="ECO:0007669"/>
    <property type="project" value="UniProtKB-SubCell"/>
</dbReference>
<dbReference type="Pfam" id="PF04932">
    <property type="entry name" value="Wzy_C"/>
    <property type="match status" value="1"/>
</dbReference>
<dbReference type="SMART" id="SM00028">
    <property type="entry name" value="TPR"/>
    <property type="match status" value="3"/>
</dbReference>
<sequence>MSRPPVSRRSPVEAVLLALLAMVPALFFRGTAEKFEVPKVALLVTGALALAAVWLVAELAALAREGPGRWITGALSRLGALPRQDPLGGAILIYVASAAASTVASPNPRLSVWGAPESTAGLRTAVATAAVYFAARSRPGTPRTFDRIVLAAALGAAAAAGYALVQLAGLDPLTWGRLAVFGGAFRVFGTLGHPNFLGAYLAMMLPLSIDRAMRARSTTVRVAWLALVAGSLVALAATLSRGAWLALVAAAVALLALRPLAAARDEKGKALRPSPTLGRALGVAAAVAAVAGAFLVARPGLGRSLATRVREIASIRAPSTQSRLHIWGAGLRMAADHPVLGVGLDAFAVVFPAYRTADYWRTEWGGTPTKAHNEALHIVATQGAVGGIAALLVILLAAREAWRTLRRGPTATRRLAVPAAAALIAFAVQDLASFTVVSLGVLAAALAGWLAATGVPKGSNAARSRPPPRWAIVVAGGLAVLAMGPLVVRPWRAQAAEQRSRAGASSERARWLTTAESAAPWDARYAARLAQIHLDEARAEPVTGARGARLDQALAAARRAVAIEPQNGSYWTGLGEIQAERARLTGSVAAAAEARGTLGQAIGRDSANAQILDRAGYVLVQLGRYADARALALRSASLYPDLGQPLGLLGAIALEQRRYADGVDTLRLALHRDWRNEIVPRVSAWSNLAAGLLSLGSYREARDAAREALRLDPAHAGAKDNLALAERALETARHFETRRPPGGPSPFRR</sequence>
<feature type="transmembrane region" description="Helical" evidence="8">
    <location>
        <begin position="12"/>
        <end position="28"/>
    </location>
</feature>
<keyword evidence="4 7" id="KW-0802">TPR repeat</keyword>
<evidence type="ECO:0000256" key="3">
    <source>
        <dbReference type="ARBA" id="ARBA00022737"/>
    </source>
</evidence>
<dbReference type="PANTHER" id="PTHR37422">
    <property type="entry name" value="TEICHURONIC ACID BIOSYNTHESIS PROTEIN TUAE"/>
    <property type="match status" value="1"/>
</dbReference>
<feature type="domain" description="O-antigen ligase-related" evidence="9">
    <location>
        <begin position="227"/>
        <end position="390"/>
    </location>
</feature>
<dbReference type="EMBL" id="VBOY01000111">
    <property type="protein sequence ID" value="TMQ63329.1"/>
    <property type="molecule type" value="Genomic_DNA"/>
</dbReference>
<keyword evidence="5 8" id="KW-1133">Transmembrane helix</keyword>
<evidence type="ECO:0000259" key="9">
    <source>
        <dbReference type="Pfam" id="PF04932"/>
    </source>
</evidence>
<dbReference type="Gene3D" id="1.25.40.10">
    <property type="entry name" value="Tetratricopeptide repeat domain"/>
    <property type="match status" value="1"/>
</dbReference>
<evidence type="ECO:0000256" key="4">
    <source>
        <dbReference type="ARBA" id="ARBA00022803"/>
    </source>
</evidence>
<name>A0A538TI80_UNCEI</name>
<feature type="transmembrane region" description="Helical" evidence="8">
    <location>
        <begin position="147"/>
        <end position="165"/>
    </location>
</feature>
<reference evidence="10 11" key="1">
    <citation type="journal article" date="2019" name="Nat. Microbiol.">
        <title>Mediterranean grassland soil C-N compound turnover is dependent on rainfall and depth, and is mediated by genomically divergent microorganisms.</title>
        <authorList>
            <person name="Diamond S."/>
            <person name="Andeer P.F."/>
            <person name="Li Z."/>
            <person name="Crits-Christoph A."/>
            <person name="Burstein D."/>
            <person name="Anantharaman K."/>
            <person name="Lane K.R."/>
            <person name="Thomas B.C."/>
            <person name="Pan C."/>
            <person name="Northen T.R."/>
            <person name="Banfield J.F."/>
        </authorList>
    </citation>
    <scope>NUCLEOTIDE SEQUENCE [LARGE SCALE GENOMIC DNA]</scope>
    <source>
        <strain evidence="10">WS_8</strain>
    </source>
</reference>
<dbReference type="Proteomes" id="UP000316609">
    <property type="component" value="Unassembled WGS sequence"/>
</dbReference>
<dbReference type="Pfam" id="PF07719">
    <property type="entry name" value="TPR_2"/>
    <property type="match status" value="1"/>
</dbReference>
<feature type="transmembrane region" description="Helical" evidence="8">
    <location>
        <begin position="219"/>
        <end position="237"/>
    </location>
</feature>
<gene>
    <name evidence="10" type="ORF">E6K78_10690</name>
</gene>
<evidence type="ECO:0000256" key="2">
    <source>
        <dbReference type="ARBA" id="ARBA00022692"/>
    </source>
</evidence>
<dbReference type="InterPro" id="IPR019734">
    <property type="entry name" value="TPR_rpt"/>
</dbReference>
<feature type="transmembrane region" description="Helical" evidence="8">
    <location>
        <begin position="40"/>
        <end position="62"/>
    </location>
</feature>
<feature type="repeat" description="TPR" evidence="7">
    <location>
        <begin position="682"/>
        <end position="715"/>
    </location>
</feature>
<dbReference type="InterPro" id="IPR013105">
    <property type="entry name" value="TPR_2"/>
</dbReference>
<accession>A0A538TI80</accession>
<dbReference type="InterPro" id="IPR051533">
    <property type="entry name" value="WaaL-like"/>
</dbReference>
<protein>
    <submittedName>
        <fullName evidence="10">Tetratricopeptide repeat protein</fullName>
    </submittedName>
</protein>
<organism evidence="10 11">
    <name type="scientific">Eiseniibacteriota bacterium</name>
    <dbReference type="NCBI Taxonomy" id="2212470"/>
    <lineage>
        <taxon>Bacteria</taxon>
        <taxon>Candidatus Eiseniibacteriota</taxon>
    </lineage>
</organism>
<dbReference type="PANTHER" id="PTHR37422:SF13">
    <property type="entry name" value="LIPOPOLYSACCHARIDE BIOSYNTHESIS PROTEIN PA4999-RELATED"/>
    <property type="match status" value="1"/>
</dbReference>
<feature type="transmembrane region" description="Helical" evidence="8">
    <location>
        <begin position="375"/>
        <end position="398"/>
    </location>
</feature>
<evidence type="ECO:0000313" key="11">
    <source>
        <dbReference type="Proteomes" id="UP000316609"/>
    </source>
</evidence>
<dbReference type="InterPro" id="IPR007016">
    <property type="entry name" value="O-antigen_ligase-rel_domated"/>
</dbReference>
<evidence type="ECO:0000256" key="7">
    <source>
        <dbReference type="PROSITE-ProRule" id="PRU00339"/>
    </source>
</evidence>
<proteinExistence type="predicted"/>
<comment type="subcellular location">
    <subcellularLocation>
        <location evidence="1">Membrane</location>
        <topology evidence="1">Multi-pass membrane protein</topology>
    </subcellularLocation>
</comment>
<dbReference type="PROSITE" id="PS50005">
    <property type="entry name" value="TPR"/>
    <property type="match status" value="1"/>
</dbReference>
<evidence type="ECO:0000256" key="6">
    <source>
        <dbReference type="ARBA" id="ARBA00023136"/>
    </source>
</evidence>
<keyword evidence="6 8" id="KW-0472">Membrane</keyword>
<feature type="transmembrane region" description="Helical" evidence="8">
    <location>
        <begin position="281"/>
        <end position="301"/>
    </location>
</feature>
<keyword evidence="2 8" id="KW-0812">Transmembrane</keyword>
<feature type="transmembrane region" description="Helical" evidence="8">
    <location>
        <begin position="185"/>
        <end position="207"/>
    </location>
</feature>
<evidence type="ECO:0000256" key="8">
    <source>
        <dbReference type="SAM" id="Phobius"/>
    </source>
</evidence>
<comment type="caution">
    <text evidence="10">The sequence shown here is derived from an EMBL/GenBank/DDBJ whole genome shotgun (WGS) entry which is preliminary data.</text>
</comment>
<dbReference type="InterPro" id="IPR011990">
    <property type="entry name" value="TPR-like_helical_dom_sf"/>
</dbReference>
<feature type="transmembrane region" description="Helical" evidence="8">
    <location>
        <begin position="243"/>
        <end position="261"/>
    </location>
</feature>
<evidence type="ECO:0000256" key="5">
    <source>
        <dbReference type="ARBA" id="ARBA00022989"/>
    </source>
</evidence>
<dbReference type="AlphaFoldDB" id="A0A538TI80"/>
<feature type="transmembrane region" description="Helical" evidence="8">
    <location>
        <begin position="470"/>
        <end position="491"/>
    </location>
</feature>
<keyword evidence="3" id="KW-0677">Repeat</keyword>
<dbReference type="SUPFAM" id="SSF48452">
    <property type="entry name" value="TPR-like"/>
    <property type="match status" value="2"/>
</dbReference>
<feature type="transmembrane region" description="Helical" evidence="8">
    <location>
        <begin position="419"/>
        <end position="450"/>
    </location>
</feature>